<keyword evidence="3" id="KW-1185">Reference proteome</keyword>
<comment type="caution">
    <text evidence="2">The sequence shown here is derived from an EMBL/GenBank/DDBJ whole genome shotgun (WGS) entry which is preliminary data.</text>
</comment>
<protein>
    <submittedName>
        <fullName evidence="2">Uncharacterized protein</fullName>
    </submittedName>
</protein>
<evidence type="ECO:0000256" key="1">
    <source>
        <dbReference type="SAM" id="Phobius"/>
    </source>
</evidence>
<organism evidence="2 3">
    <name type="scientific">Ilex paraguariensis</name>
    <name type="common">yerba mate</name>
    <dbReference type="NCBI Taxonomy" id="185542"/>
    <lineage>
        <taxon>Eukaryota</taxon>
        <taxon>Viridiplantae</taxon>
        <taxon>Streptophyta</taxon>
        <taxon>Embryophyta</taxon>
        <taxon>Tracheophyta</taxon>
        <taxon>Spermatophyta</taxon>
        <taxon>Magnoliopsida</taxon>
        <taxon>eudicotyledons</taxon>
        <taxon>Gunneridae</taxon>
        <taxon>Pentapetalae</taxon>
        <taxon>asterids</taxon>
        <taxon>campanulids</taxon>
        <taxon>Aquifoliales</taxon>
        <taxon>Aquifoliaceae</taxon>
        <taxon>Ilex</taxon>
    </lineage>
</organism>
<accession>A0ABC8TXL1</accession>
<evidence type="ECO:0000313" key="3">
    <source>
        <dbReference type="Proteomes" id="UP001642360"/>
    </source>
</evidence>
<sequence>MQDYTGAPTTGSVICFCRGNGTMVLAFVFVNPMLFSFVRAVVQFSGFFLFQNLLPQQIKNILAGEVSARMVFSSSFLYDTNSPASEVPADELSQLLLANSELKFLRDPLAAVPTYLYQKSKE</sequence>
<gene>
    <name evidence="2" type="ORF">ILEXP_LOCUS43573</name>
</gene>
<name>A0ABC8TXL1_9AQUA</name>
<keyword evidence="1" id="KW-0472">Membrane</keyword>
<evidence type="ECO:0000313" key="2">
    <source>
        <dbReference type="EMBL" id="CAK9173839.1"/>
    </source>
</evidence>
<dbReference type="EMBL" id="CAUOFW020006225">
    <property type="protein sequence ID" value="CAK9173839.1"/>
    <property type="molecule type" value="Genomic_DNA"/>
</dbReference>
<dbReference type="AlphaFoldDB" id="A0ABC8TXL1"/>
<keyword evidence="1" id="KW-1133">Transmembrane helix</keyword>
<keyword evidence="1" id="KW-0812">Transmembrane</keyword>
<feature type="transmembrane region" description="Helical" evidence="1">
    <location>
        <begin position="26"/>
        <end position="50"/>
    </location>
</feature>
<reference evidence="2 3" key="1">
    <citation type="submission" date="2024-02" db="EMBL/GenBank/DDBJ databases">
        <authorList>
            <person name="Vignale AGUSTIN F."/>
            <person name="Sosa J E."/>
            <person name="Modenutti C."/>
        </authorList>
    </citation>
    <scope>NUCLEOTIDE SEQUENCE [LARGE SCALE GENOMIC DNA]</scope>
</reference>
<dbReference type="Proteomes" id="UP001642360">
    <property type="component" value="Unassembled WGS sequence"/>
</dbReference>
<proteinExistence type="predicted"/>